<evidence type="ECO:0000256" key="1">
    <source>
        <dbReference type="SAM" id="MobiDB-lite"/>
    </source>
</evidence>
<dbReference type="InterPro" id="IPR021109">
    <property type="entry name" value="Peptidase_aspartic_dom_sf"/>
</dbReference>
<evidence type="ECO:0000313" key="3">
    <source>
        <dbReference type="Proteomes" id="UP001479290"/>
    </source>
</evidence>
<feature type="region of interest" description="Disordered" evidence="1">
    <location>
        <begin position="116"/>
        <end position="143"/>
    </location>
</feature>
<keyword evidence="3" id="KW-1185">Reference proteome</keyword>
<accession>A0AAW1ZC99</accession>
<sequence length="238" mass="26740">MSTELLEEVQSRTKRSNGTFKLQRCELNLQAYSHTGLQLKHVAPIHLTVGPMNLVHPVYVSPLNTYPLLIGKDLLNRFEPLIDFKHLKIWTQVREPLPLQSVNSNESQCQVTDTAPHLLTDDASSKPRASSTSSNRNQDPFLCSLQASDSDSGSLRIMTAINVQDISVPDAALALWAENSAISLKLFRTLKQTNQSIPHISKHSRFPLNPWSTTMATSKIVCAVDIRWNNRLLSHYFL</sequence>
<feature type="non-terminal residue" evidence="2">
    <location>
        <position position="238"/>
    </location>
</feature>
<gene>
    <name evidence="2" type="ORF">ABG768_010646</name>
</gene>
<dbReference type="Proteomes" id="UP001479290">
    <property type="component" value="Unassembled WGS sequence"/>
</dbReference>
<dbReference type="EMBL" id="JAWDJR010000018">
    <property type="protein sequence ID" value="KAK9958533.1"/>
    <property type="molecule type" value="Genomic_DNA"/>
</dbReference>
<organism evidence="2 3">
    <name type="scientific">Culter alburnus</name>
    <name type="common">Topmouth culter</name>
    <dbReference type="NCBI Taxonomy" id="194366"/>
    <lineage>
        <taxon>Eukaryota</taxon>
        <taxon>Metazoa</taxon>
        <taxon>Chordata</taxon>
        <taxon>Craniata</taxon>
        <taxon>Vertebrata</taxon>
        <taxon>Euteleostomi</taxon>
        <taxon>Actinopterygii</taxon>
        <taxon>Neopterygii</taxon>
        <taxon>Teleostei</taxon>
        <taxon>Ostariophysi</taxon>
        <taxon>Cypriniformes</taxon>
        <taxon>Xenocyprididae</taxon>
        <taxon>Xenocypridinae</taxon>
        <taxon>Culter</taxon>
    </lineage>
</organism>
<name>A0AAW1ZC99_CULAL</name>
<evidence type="ECO:0000313" key="2">
    <source>
        <dbReference type="EMBL" id="KAK9958533.1"/>
    </source>
</evidence>
<reference evidence="2 3" key="1">
    <citation type="submission" date="2024-05" db="EMBL/GenBank/DDBJ databases">
        <title>A high-quality chromosomal-level genome assembly of Topmouth culter (Culter alburnus).</title>
        <authorList>
            <person name="Zhao H."/>
        </authorList>
    </citation>
    <scope>NUCLEOTIDE SEQUENCE [LARGE SCALE GENOMIC DNA]</scope>
    <source>
        <strain evidence="2">CATC2023</strain>
        <tissue evidence="2">Muscle</tissue>
    </source>
</reference>
<protein>
    <submittedName>
        <fullName evidence="2">Uncharacterized protein</fullName>
    </submittedName>
</protein>
<proteinExistence type="predicted"/>
<dbReference type="AlphaFoldDB" id="A0AAW1ZC99"/>
<comment type="caution">
    <text evidence="2">The sequence shown here is derived from an EMBL/GenBank/DDBJ whole genome shotgun (WGS) entry which is preliminary data.</text>
</comment>
<dbReference type="Gene3D" id="2.40.70.10">
    <property type="entry name" value="Acid Proteases"/>
    <property type="match status" value="1"/>
</dbReference>